<comment type="similarity">
    <text evidence="1">Belongs to the bacterial histone-like protein family.</text>
</comment>
<evidence type="ECO:0000313" key="4">
    <source>
        <dbReference type="EMBL" id="SLN47913.1"/>
    </source>
</evidence>
<organism evidence="4 5">
    <name type="scientific">Pseudooceanicola marinus</name>
    <dbReference type="NCBI Taxonomy" id="396013"/>
    <lineage>
        <taxon>Bacteria</taxon>
        <taxon>Pseudomonadati</taxon>
        <taxon>Pseudomonadota</taxon>
        <taxon>Alphaproteobacteria</taxon>
        <taxon>Rhodobacterales</taxon>
        <taxon>Paracoccaceae</taxon>
        <taxon>Pseudooceanicola</taxon>
    </lineage>
</organism>
<dbReference type="GO" id="GO:0003677">
    <property type="term" value="F:DNA binding"/>
    <property type="evidence" value="ECO:0007669"/>
    <property type="project" value="UniProtKB-KW"/>
</dbReference>
<evidence type="ECO:0000256" key="2">
    <source>
        <dbReference type="ARBA" id="ARBA00023125"/>
    </source>
</evidence>
<protein>
    <submittedName>
        <fullName evidence="4">Integration host factor subunit alpha</fullName>
    </submittedName>
</protein>
<dbReference type="InterPro" id="IPR010992">
    <property type="entry name" value="IHF-like_DNA-bd_dom_sf"/>
</dbReference>
<dbReference type="Proteomes" id="UP000193963">
    <property type="component" value="Unassembled WGS sequence"/>
</dbReference>
<name>A0A1X6ZD87_9RHOB</name>
<evidence type="ECO:0000256" key="1">
    <source>
        <dbReference type="ARBA" id="ARBA00010529"/>
    </source>
</evidence>
<proteinExistence type="inferred from homology"/>
<evidence type="ECO:0000256" key="3">
    <source>
        <dbReference type="SAM" id="MobiDB-lite"/>
    </source>
</evidence>
<dbReference type="EMBL" id="FWFN01000004">
    <property type="protein sequence ID" value="SLN47913.1"/>
    <property type="molecule type" value="Genomic_DNA"/>
</dbReference>
<dbReference type="SUPFAM" id="SSF47729">
    <property type="entry name" value="IHF-like DNA-binding proteins"/>
    <property type="match status" value="1"/>
</dbReference>
<dbReference type="Pfam" id="PF00216">
    <property type="entry name" value="Bac_DNA_binding"/>
    <property type="match status" value="1"/>
</dbReference>
<sequence length="160" mass="16801">MATKPTSTSGKTAASRAATASRRAAQSSRASRAEAPDEETPMGEGAPDDGMTSDMGTEQTPLKKKELIDRVVARSGLKKKDTKPVVEALLTVLGETLSEGREANLQPLGKIKVTRSKDLANGRVMTARIRQSGPALAELDQATAIEGEILSNSPLADGEE</sequence>
<dbReference type="InterPro" id="IPR000119">
    <property type="entry name" value="Hist_DNA-bd"/>
</dbReference>
<accession>A0A1X6ZD87</accession>
<gene>
    <name evidence="4" type="primary">ihfA_2</name>
    <name evidence="4" type="ORF">PSM7751_02277</name>
</gene>
<feature type="compositionally biased region" description="Low complexity" evidence="3">
    <location>
        <begin position="1"/>
        <end position="30"/>
    </location>
</feature>
<reference evidence="4 5" key="1">
    <citation type="submission" date="2017-03" db="EMBL/GenBank/DDBJ databases">
        <authorList>
            <person name="Afonso C.L."/>
            <person name="Miller P.J."/>
            <person name="Scott M.A."/>
            <person name="Spackman E."/>
            <person name="Goraichik I."/>
            <person name="Dimitrov K.M."/>
            <person name="Suarez D.L."/>
            <person name="Swayne D.E."/>
        </authorList>
    </citation>
    <scope>NUCLEOTIDE SEQUENCE [LARGE SCALE GENOMIC DNA]</scope>
    <source>
        <strain evidence="4 5">CECT 7751</strain>
    </source>
</reference>
<feature type="region of interest" description="Disordered" evidence="3">
    <location>
        <begin position="1"/>
        <end position="65"/>
    </location>
</feature>
<dbReference type="AlphaFoldDB" id="A0A1X6ZD87"/>
<dbReference type="GO" id="GO:0030527">
    <property type="term" value="F:structural constituent of chromatin"/>
    <property type="evidence" value="ECO:0007669"/>
    <property type="project" value="InterPro"/>
</dbReference>
<evidence type="ECO:0000313" key="5">
    <source>
        <dbReference type="Proteomes" id="UP000193963"/>
    </source>
</evidence>
<dbReference type="RefSeq" id="WP_232618263.1">
    <property type="nucleotide sequence ID" value="NZ_FWFN01000004.1"/>
</dbReference>
<keyword evidence="2" id="KW-0238">DNA-binding</keyword>
<keyword evidence="5" id="KW-1185">Reference proteome</keyword>
<dbReference type="Gene3D" id="4.10.520.10">
    <property type="entry name" value="IHF-like DNA-binding proteins"/>
    <property type="match status" value="1"/>
</dbReference>